<feature type="repeat" description="TPR" evidence="1">
    <location>
        <begin position="332"/>
        <end position="365"/>
    </location>
</feature>
<dbReference type="SUPFAM" id="SSF48452">
    <property type="entry name" value="TPR-like"/>
    <property type="match status" value="3"/>
</dbReference>
<dbReference type="InterPro" id="IPR019734">
    <property type="entry name" value="TPR_rpt"/>
</dbReference>
<protein>
    <recommendedName>
        <fullName evidence="3">CHAT domain-containing protein</fullName>
    </recommendedName>
</protein>
<dbReference type="Proteomes" id="UP000053372">
    <property type="component" value="Unassembled WGS sequence"/>
</dbReference>
<dbReference type="SMART" id="SM00028">
    <property type="entry name" value="TPR"/>
    <property type="match status" value="9"/>
</dbReference>
<dbReference type="Pfam" id="PF13424">
    <property type="entry name" value="TPR_12"/>
    <property type="match status" value="4"/>
</dbReference>
<feature type="repeat" description="TPR" evidence="1">
    <location>
        <begin position="252"/>
        <end position="285"/>
    </location>
</feature>
<feature type="repeat" description="TPR" evidence="1">
    <location>
        <begin position="92"/>
        <end position="125"/>
    </location>
</feature>
<evidence type="ECO:0000313" key="5">
    <source>
        <dbReference type="Proteomes" id="UP000053372"/>
    </source>
</evidence>
<reference evidence="4 5" key="1">
    <citation type="journal article" date="2015" name="Genome Announc.">
        <title>Draft Genome of the Euendolithic (true boring) Cyanobacterium Mastigocoleus testarum strain BC008.</title>
        <authorList>
            <person name="Guida B.S."/>
            <person name="Garcia-Pichel F."/>
        </authorList>
    </citation>
    <scope>NUCLEOTIDE SEQUENCE [LARGE SCALE GENOMIC DNA]</scope>
    <source>
        <strain evidence="4 5">BC008</strain>
    </source>
</reference>
<name>A0A0V7ZYW8_9CYAN</name>
<evidence type="ECO:0000313" key="4">
    <source>
        <dbReference type="EMBL" id="KST69569.1"/>
    </source>
</evidence>
<comment type="caution">
    <text evidence="4">The sequence shown here is derived from an EMBL/GenBank/DDBJ whole genome shotgun (WGS) entry which is preliminary data.</text>
</comment>
<gene>
    <name evidence="4" type="ORF">BC008_04420</name>
</gene>
<dbReference type="PROSITE" id="PS50293">
    <property type="entry name" value="TPR_REGION"/>
    <property type="match status" value="3"/>
</dbReference>
<evidence type="ECO:0000256" key="1">
    <source>
        <dbReference type="PROSITE-ProRule" id="PRU00339"/>
    </source>
</evidence>
<keyword evidence="5" id="KW-1185">Reference proteome</keyword>
<feature type="coiled-coil region" evidence="2">
    <location>
        <begin position="513"/>
        <end position="562"/>
    </location>
</feature>
<feature type="repeat" description="TPR" evidence="1">
    <location>
        <begin position="292"/>
        <end position="325"/>
    </location>
</feature>
<dbReference type="EMBL" id="LMTZ01000020">
    <property type="protein sequence ID" value="KST69569.1"/>
    <property type="molecule type" value="Genomic_DNA"/>
</dbReference>
<dbReference type="InterPro" id="IPR024983">
    <property type="entry name" value="CHAT_dom"/>
</dbReference>
<feature type="repeat" description="TPR" evidence="1">
    <location>
        <begin position="172"/>
        <end position="205"/>
    </location>
</feature>
<dbReference type="PANTHER" id="PTHR10098:SF108">
    <property type="entry name" value="TETRATRICOPEPTIDE REPEAT PROTEIN 28"/>
    <property type="match status" value="1"/>
</dbReference>
<keyword evidence="2" id="KW-0175">Coiled coil</keyword>
<keyword evidence="1" id="KW-0802">TPR repeat</keyword>
<dbReference type="Pfam" id="PF13374">
    <property type="entry name" value="TPR_10"/>
    <property type="match status" value="1"/>
</dbReference>
<dbReference type="InterPro" id="IPR011990">
    <property type="entry name" value="TPR-like_helical_dom_sf"/>
</dbReference>
<feature type="domain" description="CHAT" evidence="3">
    <location>
        <begin position="648"/>
        <end position="916"/>
    </location>
</feature>
<dbReference type="PANTHER" id="PTHR10098">
    <property type="entry name" value="RAPSYN-RELATED"/>
    <property type="match status" value="1"/>
</dbReference>
<evidence type="ECO:0000256" key="2">
    <source>
        <dbReference type="SAM" id="Coils"/>
    </source>
</evidence>
<dbReference type="Pfam" id="PF13181">
    <property type="entry name" value="TPR_8"/>
    <property type="match status" value="1"/>
</dbReference>
<dbReference type="PROSITE" id="PS50005">
    <property type="entry name" value="TPR"/>
    <property type="match status" value="7"/>
</dbReference>
<dbReference type="AlphaFoldDB" id="A0A0V7ZYW8"/>
<sequence length="918" mass="101666">MGQCTFLTPILIFVSLFFISKSVATMPAVKGEKVAQQSSVKQDGTRAAAEKAFEEGLKLYRQGTAESLRQAIKKWEEALSLFRRVDDKKREAVTLTGIGRIYSDLGEKQKALEFYNQALPLGRAVGDKRGEAVTLNNIGRIYSDLGEKQKALEFYNQALPLDRAVGDKRGEAVTLNNIGKIYSDLGENQKALEFYNQALPLGRAVGDKGGEGVTLNNIGGVYDDLGEKQKALKFYNQALPLLRAVGDKGGEAVTLTNIGGVYDDLEEKQKALEFYNQALPLRRAVGDKGGEGVTLNNIGKIYSDLGEKQKALEFYNQALPLRRAVGDKGGEAVTLNNIGKIYSDLGEKQKALELYNQALSLYRAVGDKRGEAVTLNSIGAVYFALGEKQKALELYNQALPLDRAVGDKGGEAVTLNNIGVFYRDTKQPIEAIKYLEQSATITLQLRNYIGKENRKTFLENKRGRAVGLIDLLIDQNQPERAFEWANLATVADLADYSRLVDAKVSNPQAQKAIDEWNQKNVQLESLRKDLQEKFSPELSQKVNQLQEQLNQEAEEIRNRFLEVADLFETKPTDISQLRASIPAGTTVVQPVLLTNIRNVPNMVALFVLTTDKLTVKKIPINSKKFNALLTRTNASLTNRFDDRYLDNLEQLYNIIIRPVEAEIQATKPKQLSFIATGKLRYIPFEALYDSKADQYLIEKLPISYLTRLSSNSLQAKATQIPASAKKVMAFGNPIPKPPLALPGAEAEVKKITQVFPGSEGFINSQATLSTFKIQSPRFSLLHLATHGCFQKGGCPKLGLEENTLLFADQKFNIRDAALLGLQNTDLITLSACQTALQTESDGEEISGLAYLFERAGAKATIASLWSADDQTTQTIMVEFYQNIKKGMNKDEALRQAKLSQIDSHPFFWSPFVLIGDAR</sequence>
<accession>A0A0V7ZYW8</accession>
<feature type="repeat" description="TPR" evidence="1">
    <location>
        <begin position="132"/>
        <end position="165"/>
    </location>
</feature>
<organism evidence="4 5">
    <name type="scientific">Mastigocoleus testarum BC008</name>
    <dbReference type="NCBI Taxonomy" id="371196"/>
    <lineage>
        <taxon>Bacteria</taxon>
        <taxon>Bacillati</taxon>
        <taxon>Cyanobacteriota</taxon>
        <taxon>Cyanophyceae</taxon>
        <taxon>Nostocales</taxon>
        <taxon>Hapalosiphonaceae</taxon>
        <taxon>Mastigocoleus</taxon>
    </lineage>
</organism>
<feature type="repeat" description="TPR" evidence="1">
    <location>
        <begin position="372"/>
        <end position="405"/>
    </location>
</feature>
<evidence type="ECO:0000259" key="3">
    <source>
        <dbReference type="Pfam" id="PF12770"/>
    </source>
</evidence>
<proteinExistence type="predicted"/>
<dbReference type="Gene3D" id="1.25.40.10">
    <property type="entry name" value="Tetratricopeptide repeat domain"/>
    <property type="match status" value="2"/>
</dbReference>
<dbReference type="Pfam" id="PF12770">
    <property type="entry name" value="CHAT"/>
    <property type="match status" value="1"/>
</dbReference>